<dbReference type="Proteomes" id="UP000093069">
    <property type="component" value="Chromosome I"/>
</dbReference>
<dbReference type="GeneID" id="33321143"/>
<proteinExistence type="predicted"/>
<keyword evidence="1" id="KW-0472">Membrane</keyword>
<feature type="transmembrane region" description="Helical" evidence="1">
    <location>
        <begin position="250"/>
        <end position="267"/>
    </location>
</feature>
<sequence>MRGLPLLIPILLMAFVSVGLGRVKTVVVVGFFGILFILGYKIGFQRFGNPKTRIEVREQPFLYALLLSFLIILFQIVFITRSVPLLNPSVRTHLNPKLTMLTYLLGLPSSTYLTIKGKKLGYLYIPLVSLYAYRTPVLVSAIAITLAYLEGKKVRGAILAGVVGAFAIIGLSVLRGGMDILIRIEGTTSVLDVIIKQASLAGFYKGHLQWAGVTSYIVGGIGPRGMIARYLGIYHVTITATLVGGMYLDFGLFAGIEMLLLGLYYGITEKLISPISRALYYVTLAYGLVGVETGILDLPTYLMFLITIILAWREFNGNVREAIRRIWARIYNIISYR</sequence>
<dbReference type="STRING" id="54262.CHITON_0231"/>
<evidence type="ECO:0000256" key="1">
    <source>
        <dbReference type="SAM" id="Phobius"/>
    </source>
</evidence>
<keyword evidence="1" id="KW-0812">Transmembrane</keyword>
<dbReference type="EMBL" id="LN999010">
    <property type="protein sequence ID" value="CUX77010.1"/>
    <property type="molecule type" value="Genomic_DNA"/>
</dbReference>
<feature type="transmembrane region" description="Helical" evidence="1">
    <location>
        <begin position="98"/>
        <end position="115"/>
    </location>
</feature>
<feature type="transmembrane region" description="Helical" evidence="1">
    <location>
        <begin position="122"/>
        <end position="148"/>
    </location>
</feature>
<dbReference type="RefSeq" id="WP_068575963.1">
    <property type="nucleotide sequence ID" value="NZ_CP015193.1"/>
</dbReference>
<keyword evidence="1" id="KW-1133">Transmembrane helix</keyword>
<reference evidence="2 5" key="3">
    <citation type="submission" date="2016-04" db="EMBL/GenBank/DDBJ databases">
        <title>Complete genome sequence of Thermococcus chitonophagus type strain GC74.</title>
        <authorList>
            <person name="Oger P.M."/>
        </authorList>
    </citation>
    <scope>NUCLEOTIDE SEQUENCE [LARGE SCALE GENOMIC DNA]</scope>
    <source>
        <strain evidence="2 5">GC74</strain>
    </source>
</reference>
<protein>
    <submittedName>
        <fullName evidence="3">Molybdenum ABC transporter, periplasmic molybdenum-binding protein ModA (TC 3.A.1.8.1)</fullName>
    </submittedName>
</protein>
<reference evidence="3" key="2">
    <citation type="submission" date="2016-01" db="EMBL/GenBank/DDBJ databases">
        <authorList>
            <person name="Oliw E.H."/>
        </authorList>
    </citation>
    <scope>NUCLEOTIDE SEQUENCE</scope>
    <source>
        <strain evidence="3">1</strain>
    </source>
</reference>
<evidence type="ECO:0000313" key="3">
    <source>
        <dbReference type="EMBL" id="CUX77010.1"/>
    </source>
</evidence>
<dbReference type="AlphaFoldDB" id="A0A160VQM7"/>
<feature type="transmembrane region" description="Helical" evidence="1">
    <location>
        <begin position="279"/>
        <end position="312"/>
    </location>
</feature>
<feature type="transmembrane region" description="Helical" evidence="1">
    <location>
        <begin position="154"/>
        <end position="174"/>
    </location>
</feature>
<organism evidence="3 4">
    <name type="scientific">Thermococcus chitonophagus</name>
    <dbReference type="NCBI Taxonomy" id="54262"/>
    <lineage>
        <taxon>Archaea</taxon>
        <taxon>Methanobacteriati</taxon>
        <taxon>Methanobacteriota</taxon>
        <taxon>Thermococci</taxon>
        <taxon>Thermococcales</taxon>
        <taxon>Thermococcaceae</taxon>
        <taxon>Thermococcus</taxon>
    </lineage>
</organism>
<evidence type="ECO:0000313" key="5">
    <source>
        <dbReference type="Proteomes" id="UP000250189"/>
    </source>
</evidence>
<dbReference type="Pfam" id="PF01901">
    <property type="entry name" value="O_anti_polymase"/>
    <property type="match status" value="1"/>
</dbReference>
<dbReference type="KEGG" id="tch:CHITON_0231"/>
<gene>
    <name evidence="2" type="ORF">A3L04_01185</name>
    <name evidence="3" type="ORF">CHITON_0231</name>
</gene>
<reference evidence="4" key="1">
    <citation type="submission" date="2016-01" db="EMBL/GenBank/DDBJ databases">
        <authorList>
            <person name="Vorgias C.E."/>
        </authorList>
    </citation>
    <scope>NUCLEOTIDE SEQUENCE [LARGE SCALE GENOMIC DNA]</scope>
</reference>
<feature type="transmembrane region" description="Helical" evidence="1">
    <location>
        <begin position="60"/>
        <end position="78"/>
    </location>
</feature>
<evidence type="ECO:0000313" key="4">
    <source>
        <dbReference type="Proteomes" id="UP000093069"/>
    </source>
</evidence>
<dbReference type="InterPro" id="IPR002760">
    <property type="entry name" value="O_anti_polymase"/>
</dbReference>
<name>A0A160VQM7_9EURY</name>
<accession>A0A160VQM7</accession>
<feature type="transmembrane region" description="Helical" evidence="1">
    <location>
        <begin position="6"/>
        <end position="39"/>
    </location>
</feature>
<dbReference type="EMBL" id="CP015193">
    <property type="protein sequence ID" value="ASJ15781.1"/>
    <property type="molecule type" value="Genomic_DNA"/>
</dbReference>
<dbReference type="Proteomes" id="UP000250189">
    <property type="component" value="Chromosome"/>
</dbReference>
<keyword evidence="5" id="KW-1185">Reference proteome</keyword>
<dbReference type="OrthoDB" id="82276at2157"/>
<evidence type="ECO:0000313" key="2">
    <source>
        <dbReference type="EMBL" id="ASJ15781.1"/>
    </source>
</evidence>